<protein>
    <submittedName>
        <fullName evidence="3">Uncharacterized protein</fullName>
    </submittedName>
</protein>
<feature type="signal peptide" evidence="2">
    <location>
        <begin position="1"/>
        <end position="27"/>
    </location>
</feature>
<gene>
    <name evidence="3" type="ORF">C1752_10589</name>
</gene>
<accession>A0A2W1JHG4</accession>
<evidence type="ECO:0000256" key="2">
    <source>
        <dbReference type="SAM" id="SignalP"/>
    </source>
</evidence>
<dbReference type="RefSeq" id="WP_110988906.1">
    <property type="nucleotide sequence ID" value="NZ_CAWNWM010000033.1"/>
</dbReference>
<comment type="caution">
    <text evidence="3">The sequence shown here is derived from an EMBL/GenBank/DDBJ whole genome shotgun (WGS) entry which is preliminary data.</text>
</comment>
<evidence type="ECO:0000313" key="4">
    <source>
        <dbReference type="Proteomes" id="UP000248857"/>
    </source>
</evidence>
<feature type="region of interest" description="Disordered" evidence="1">
    <location>
        <begin position="129"/>
        <end position="148"/>
    </location>
</feature>
<feature type="region of interest" description="Disordered" evidence="1">
    <location>
        <begin position="326"/>
        <end position="380"/>
    </location>
</feature>
<reference evidence="3 4" key="1">
    <citation type="journal article" date="2018" name="Sci. Rep.">
        <title>A novel species of the marine cyanobacterium Acaryochloris with a unique pigment content and lifestyle.</title>
        <authorList>
            <person name="Partensky F."/>
            <person name="Six C."/>
            <person name="Ratin M."/>
            <person name="Garczarek L."/>
            <person name="Vaulot D."/>
            <person name="Probert I."/>
            <person name="Calteau A."/>
            <person name="Gourvil P."/>
            <person name="Marie D."/>
            <person name="Grebert T."/>
            <person name="Bouchier C."/>
            <person name="Le Panse S."/>
            <person name="Gachenot M."/>
            <person name="Rodriguez F."/>
            <person name="Garrido J.L."/>
        </authorList>
    </citation>
    <scope>NUCLEOTIDE SEQUENCE [LARGE SCALE GENOMIC DNA]</scope>
    <source>
        <strain evidence="3 4">RCC1774</strain>
    </source>
</reference>
<name>A0A2W1JHG4_9CYAN</name>
<dbReference type="Proteomes" id="UP000248857">
    <property type="component" value="Unassembled WGS sequence"/>
</dbReference>
<sequence>MFKQYAPLALLGAATTAVVLPSLPAQAAQRFTVSQAAEKAKVNLNPNEGVYIQLPPSMPISSYSIDDGSVLTLGGKFSPGTNILRIVGKNPGKTGLGLVVQGGSGYQTLNLAVRVGNKGSQGTIEITEDSLPQGDTPAPQARNAAQSKLSYPSDLVRSGLSLANIQGQIPAGSPLDMAVNQWIDAVEQGVNETDASRRSGVQSNVLQRLTELGQTTPVVQSPPPESSPTAILPSNPPSLPEAAKNEEISDAVASRIAALEKQVETNTNVLSKQKKILAQVESQQQTFLARFDAIDSQSEQFLAQLSDIKAADSKPEESATAQAVQVLPSSEADSEPVAEAEPQADEQSVVVAKEAAEQPPEETEAETKAASVPVMNEPEEQLPEASNDSLEEMNSIELAHAIKQGLHQNSKDYPYSSWKYRQVNNAVLILKRGNSIETASKWSGLELETLLQLANETPMQVSQGVSQ</sequence>
<dbReference type="AlphaFoldDB" id="A0A2W1JHG4"/>
<evidence type="ECO:0000313" key="3">
    <source>
        <dbReference type="EMBL" id="PZD70582.1"/>
    </source>
</evidence>
<keyword evidence="4" id="KW-1185">Reference proteome</keyword>
<evidence type="ECO:0000256" key="1">
    <source>
        <dbReference type="SAM" id="MobiDB-lite"/>
    </source>
</evidence>
<keyword evidence="2" id="KW-0732">Signal</keyword>
<organism evidence="3 4">
    <name type="scientific">Acaryochloris thomasi RCC1774</name>
    <dbReference type="NCBI Taxonomy" id="1764569"/>
    <lineage>
        <taxon>Bacteria</taxon>
        <taxon>Bacillati</taxon>
        <taxon>Cyanobacteriota</taxon>
        <taxon>Cyanophyceae</taxon>
        <taxon>Acaryochloridales</taxon>
        <taxon>Acaryochloridaceae</taxon>
        <taxon>Acaryochloris</taxon>
        <taxon>Acaryochloris thomasi</taxon>
    </lineage>
</organism>
<feature type="compositionally biased region" description="Acidic residues" evidence="1">
    <location>
        <begin position="332"/>
        <end position="344"/>
    </location>
</feature>
<feature type="chain" id="PRO_5015907588" evidence="2">
    <location>
        <begin position="28"/>
        <end position="467"/>
    </location>
</feature>
<feature type="region of interest" description="Disordered" evidence="1">
    <location>
        <begin position="212"/>
        <end position="242"/>
    </location>
</feature>
<dbReference type="EMBL" id="PQWO01000033">
    <property type="protein sequence ID" value="PZD70582.1"/>
    <property type="molecule type" value="Genomic_DNA"/>
</dbReference>
<proteinExistence type="predicted"/>